<evidence type="ECO:0000256" key="1">
    <source>
        <dbReference type="SAM" id="SignalP"/>
    </source>
</evidence>
<sequence length="320" mass="35777">MASIFISCVVLATAVFCGRSAAEEVAPGPAVSRRLPAITPKATCADWMKWIPPRSDPAIVMQVVSRHYLELERNFIRLMELNSALTRDHLYLMCMDNVSVHFFESSMNIRCIPLTAFDFPSHAEIWVLRARVVSCLVEAGQDVIMSDADALWLDDPFKDFNLPRVIDSSVVASRGKFPKPLGLEWGATMCMGFVLFRATGRGVVGEFLEVMDALVHKNKDDQVSVNLAAETLGIVWDQESDMRYVESDSFGFGTIDTLVDENNQPFSVTLLPHNAYTRVCDETPISNKTVVAHCWAPKTADSKTGWMVQSKLWFSDNETR</sequence>
<dbReference type="eggNOG" id="ENOG502SGR5">
    <property type="taxonomic scope" value="Eukaryota"/>
</dbReference>
<protein>
    <submittedName>
        <fullName evidence="3">Acetyltransferase (Isoleucine patch superfamily protein)</fullName>
    </submittedName>
</protein>
<dbReference type="GO" id="GO:0016740">
    <property type="term" value="F:transferase activity"/>
    <property type="evidence" value="ECO:0007669"/>
    <property type="project" value="UniProtKB-KW"/>
</dbReference>
<accession>D8LSV4</accession>
<keyword evidence="1" id="KW-0732">Signal</keyword>
<reference evidence="3 4" key="1">
    <citation type="journal article" date="2010" name="Nature">
        <title>The Ectocarpus genome and the independent evolution of multicellularity in brown algae.</title>
        <authorList>
            <person name="Cock J.M."/>
            <person name="Sterck L."/>
            <person name="Rouze P."/>
            <person name="Scornet D."/>
            <person name="Allen A.E."/>
            <person name="Amoutzias G."/>
            <person name="Anthouard V."/>
            <person name="Artiguenave F."/>
            <person name="Aury J.M."/>
            <person name="Badger J.H."/>
            <person name="Beszteri B."/>
            <person name="Billiau K."/>
            <person name="Bonnet E."/>
            <person name="Bothwell J.H."/>
            <person name="Bowler C."/>
            <person name="Boyen C."/>
            <person name="Brownlee C."/>
            <person name="Carrano C.J."/>
            <person name="Charrier B."/>
            <person name="Cho G.Y."/>
            <person name="Coelho S.M."/>
            <person name="Collen J."/>
            <person name="Corre E."/>
            <person name="Da Silva C."/>
            <person name="Delage L."/>
            <person name="Delaroque N."/>
            <person name="Dittami S.M."/>
            <person name="Doulbeau S."/>
            <person name="Elias M."/>
            <person name="Farnham G."/>
            <person name="Gachon C.M."/>
            <person name="Gschloessl B."/>
            <person name="Heesch S."/>
            <person name="Jabbari K."/>
            <person name="Jubin C."/>
            <person name="Kawai H."/>
            <person name="Kimura K."/>
            <person name="Kloareg B."/>
            <person name="Kupper F.C."/>
            <person name="Lang D."/>
            <person name="Le Bail A."/>
            <person name="Leblanc C."/>
            <person name="Lerouge P."/>
            <person name="Lohr M."/>
            <person name="Lopez P.J."/>
            <person name="Martens C."/>
            <person name="Maumus F."/>
            <person name="Michel G."/>
            <person name="Miranda-Saavedra D."/>
            <person name="Morales J."/>
            <person name="Moreau H."/>
            <person name="Motomura T."/>
            <person name="Nagasato C."/>
            <person name="Napoli C.A."/>
            <person name="Nelson D.R."/>
            <person name="Nyvall-Collen P."/>
            <person name="Peters A.F."/>
            <person name="Pommier C."/>
            <person name="Potin P."/>
            <person name="Poulain J."/>
            <person name="Quesneville H."/>
            <person name="Read B."/>
            <person name="Rensing S.A."/>
            <person name="Ritter A."/>
            <person name="Rousvoal S."/>
            <person name="Samanta M."/>
            <person name="Samson G."/>
            <person name="Schroeder D.C."/>
            <person name="Segurens B."/>
            <person name="Strittmatter M."/>
            <person name="Tonon T."/>
            <person name="Tregear J.W."/>
            <person name="Valentin K."/>
            <person name="von Dassow P."/>
            <person name="Yamagishi T."/>
            <person name="Van de Peer Y."/>
            <person name="Wincker P."/>
        </authorList>
    </citation>
    <scope>NUCLEOTIDE SEQUENCE [LARGE SCALE GENOMIC DNA]</scope>
    <source>
        <strain evidence="4">Ec32 / CCAP1310/4</strain>
    </source>
</reference>
<dbReference type="OrthoDB" id="206835at2759"/>
<dbReference type="InterPro" id="IPR005069">
    <property type="entry name" value="Nucl-diP-sugar_transferase"/>
</dbReference>
<organism evidence="3 4">
    <name type="scientific">Ectocarpus siliculosus</name>
    <name type="common">Brown alga</name>
    <name type="synonym">Conferva siliculosa</name>
    <dbReference type="NCBI Taxonomy" id="2880"/>
    <lineage>
        <taxon>Eukaryota</taxon>
        <taxon>Sar</taxon>
        <taxon>Stramenopiles</taxon>
        <taxon>Ochrophyta</taxon>
        <taxon>PX clade</taxon>
        <taxon>Phaeophyceae</taxon>
        <taxon>Ectocarpales</taxon>
        <taxon>Ectocarpaceae</taxon>
        <taxon>Ectocarpus</taxon>
    </lineage>
</organism>
<proteinExistence type="predicted"/>
<dbReference type="AlphaFoldDB" id="D8LSV4"/>
<feature type="chain" id="PRO_5003117542" evidence="1">
    <location>
        <begin position="23"/>
        <end position="320"/>
    </location>
</feature>
<dbReference type="InParanoid" id="D8LSV4"/>
<dbReference type="EMBL" id="FN649760">
    <property type="protein sequence ID" value="CBN77881.1"/>
    <property type="molecule type" value="Genomic_DNA"/>
</dbReference>
<dbReference type="Pfam" id="PF03407">
    <property type="entry name" value="Nucleotid_trans"/>
    <property type="match status" value="1"/>
</dbReference>
<evidence type="ECO:0000313" key="4">
    <source>
        <dbReference type="Proteomes" id="UP000002630"/>
    </source>
</evidence>
<evidence type="ECO:0000259" key="2">
    <source>
        <dbReference type="Pfam" id="PF03407"/>
    </source>
</evidence>
<feature type="signal peptide" evidence="1">
    <location>
        <begin position="1"/>
        <end position="22"/>
    </location>
</feature>
<gene>
    <name evidence="3" type="ORF">Esi_0077_0022</name>
</gene>
<dbReference type="Proteomes" id="UP000002630">
    <property type="component" value="Unassembled WGS sequence"/>
</dbReference>
<name>D8LSV4_ECTSI</name>
<evidence type="ECO:0000313" key="3">
    <source>
        <dbReference type="EMBL" id="CBN77881.1"/>
    </source>
</evidence>
<keyword evidence="4" id="KW-1185">Reference proteome</keyword>
<feature type="domain" description="Nucleotide-diphospho-sugar transferase" evidence="2">
    <location>
        <begin position="124"/>
        <end position="250"/>
    </location>
</feature>